<dbReference type="Proteomes" id="UP001258945">
    <property type="component" value="Unassembled WGS sequence"/>
</dbReference>
<gene>
    <name evidence="4" type="ORF">RGI145_12940</name>
    <name evidence="5" type="ORF">RQ831_10335</name>
</gene>
<feature type="region of interest" description="Disordered" evidence="1">
    <location>
        <begin position="128"/>
        <end position="159"/>
    </location>
</feature>
<dbReference type="EMBL" id="CP015583">
    <property type="protein sequence ID" value="APT57885.1"/>
    <property type="molecule type" value="Genomic_DNA"/>
</dbReference>
<reference evidence="5 7" key="2">
    <citation type="journal article" date="2019" name="Microb. Pathog.">
        <title>Comparison of VITEK 2, MALDI-TOF MS, 16S rRNA gene sequencing, and whole-genome sequencing for identification of Roseomonas mucosa.</title>
        <authorList>
            <person name="Rudolph W.W."/>
            <person name="Gunzer F."/>
            <person name="Trauth M."/>
            <person name="Bunk B."/>
            <person name="Bigge R."/>
            <person name="Schrottner P."/>
        </authorList>
    </citation>
    <scope>NUCLEOTIDE SEQUENCE [LARGE SCALE GENOMIC DNA]</scope>
    <source>
        <strain evidence="5 7">DSM 103800</strain>
    </source>
</reference>
<evidence type="ECO:0000259" key="3">
    <source>
        <dbReference type="Pfam" id="PF20072"/>
    </source>
</evidence>
<dbReference type="InterPro" id="IPR045531">
    <property type="entry name" value="DUF6468"/>
</dbReference>
<reference evidence="5" key="3">
    <citation type="submission" date="2023-09" db="EMBL/GenBank/DDBJ databases">
        <authorList>
            <person name="Schober I."/>
            <person name="Bunk B."/>
        </authorList>
    </citation>
    <scope>NUCLEOTIDE SEQUENCE</scope>
    <source>
        <strain evidence="5">DSM 103800</strain>
    </source>
</reference>
<evidence type="ECO:0000313" key="5">
    <source>
        <dbReference type="EMBL" id="MDT8331453.1"/>
    </source>
</evidence>
<evidence type="ECO:0000256" key="1">
    <source>
        <dbReference type="SAM" id="MobiDB-lite"/>
    </source>
</evidence>
<evidence type="ECO:0000313" key="4">
    <source>
        <dbReference type="EMBL" id="APT57885.1"/>
    </source>
</evidence>
<dbReference type="AlphaFoldDB" id="A0A1L7AGI7"/>
<keyword evidence="2" id="KW-0472">Membrane</keyword>
<dbReference type="KEGG" id="rgi:RGI145_12940"/>
<dbReference type="RefSeq" id="WP_075798697.1">
    <property type="nucleotide sequence ID" value="NZ_CP015583.1"/>
</dbReference>
<feature type="domain" description="DUF6468" evidence="3">
    <location>
        <begin position="33"/>
        <end position="108"/>
    </location>
</feature>
<dbReference type="STRING" id="257708.RGI145_12940"/>
<sequence>MNAVEWTLQGVVVLLLCLAIPFVWRLDRRLAALRRERPALESGTAELGEAARQAERVLERMRRGTEEADRALSATLVRAEPLGEDLRFLTERASLMADRLEALVREARPLVVSPATAEPGPAAPLARAEAVPEVAAMPERPSGHAVPAGNAQDVPRSQAERDLLRALRLAR</sequence>
<feature type="compositionally biased region" description="Low complexity" evidence="1">
    <location>
        <begin position="128"/>
        <end position="140"/>
    </location>
</feature>
<protein>
    <submittedName>
        <fullName evidence="5">DUF6468 domain-containing protein</fullName>
    </submittedName>
</protein>
<accession>A0A1L7AGI7</accession>
<dbReference type="Proteomes" id="UP000185494">
    <property type="component" value="Chromosome 1"/>
</dbReference>
<evidence type="ECO:0000313" key="6">
    <source>
        <dbReference type="Proteomes" id="UP000185494"/>
    </source>
</evidence>
<reference evidence="4 6" key="1">
    <citation type="submission" date="2016-05" db="EMBL/GenBank/DDBJ databases">
        <title>Complete Genome and Methylome Analysis of Psychrotrophic Bacterial Isolates from Antarctic Lake Untersee.</title>
        <authorList>
            <person name="Fomenkov A."/>
            <person name="Akimov V.N."/>
            <person name="Vasilyeva L.V."/>
            <person name="Andersen D."/>
            <person name="Vincze T."/>
            <person name="Roberts R.J."/>
        </authorList>
    </citation>
    <scope>NUCLEOTIDE SEQUENCE [LARGE SCALE GENOMIC DNA]</scope>
    <source>
        <strain evidence="4 6">U14-5</strain>
    </source>
</reference>
<keyword evidence="7" id="KW-1185">Reference proteome</keyword>
<dbReference type="Pfam" id="PF20072">
    <property type="entry name" value="DUF6468"/>
    <property type="match status" value="1"/>
</dbReference>
<evidence type="ECO:0000256" key="2">
    <source>
        <dbReference type="SAM" id="Phobius"/>
    </source>
</evidence>
<organism evidence="4 6">
    <name type="scientific">Roseomonas gilardii</name>
    <dbReference type="NCBI Taxonomy" id="257708"/>
    <lineage>
        <taxon>Bacteria</taxon>
        <taxon>Pseudomonadati</taxon>
        <taxon>Pseudomonadota</taxon>
        <taxon>Alphaproteobacteria</taxon>
        <taxon>Acetobacterales</taxon>
        <taxon>Roseomonadaceae</taxon>
        <taxon>Roseomonas</taxon>
    </lineage>
</organism>
<evidence type="ECO:0000313" key="7">
    <source>
        <dbReference type="Proteomes" id="UP001258945"/>
    </source>
</evidence>
<keyword evidence="2" id="KW-0812">Transmembrane</keyword>
<name>A0A1L7AGI7_9PROT</name>
<proteinExistence type="predicted"/>
<dbReference type="EMBL" id="JAVVDO010000014">
    <property type="protein sequence ID" value="MDT8331453.1"/>
    <property type="molecule type" value="Genomic_DNA"/>
</dbReference>
<feature type="transmembrane region" description="Helical" evidence="2">
    <location>
        <begin position="6"/>
        <end position="26"/>
    </location>
</feature>
<keyword evidence="2" id="KW-1133">Transmembrane helix</keyword>